<feature type="signal peptide" evidence="1">
    <location>
        <begin position="1"/>
        <end position="23"/>
    </location>
</feature>
<proteinExistence type="predicted"/>
<dbReference type="EMBL" id="RPOK01000006">
    <property type="protein sequence ID" value="RPJ65125.1"/>
    <property type="molecule type" value="Genomic_DNA"/>
</dbReference>
<dbReference type="PROSITE" id="PS52015">
    <property type="entry name" value="TONB_CTD"/>
    <property type="match status" value="1"/>
</dbReference>
<dbReference type="SUPFAM" id="SSF74653">
    <property type="entry name" value="TolA/TonB C-terminal domain"/>
    <property type="match status" value="1"/>
</dbReference>
<dbReference type="AlphaFoldDB" id="A0A3N5Y973"/>
<gene>
    <name evidence="3" type="ORF">DRW07_17605</name>
</gene>
<evidence type="ECO:0000313" key="3">
    <source>
        <dbReference type="EMBL" id="RPJ65125.1"/>
    </source>
</evidence>
<dbReference type="Pfam" id="PF03544">
    <property type="entry name" value="TonB_C"/>
    <property type="match status" value="1"/>
</dbReference>
<organism evidence="3 4">
    <name type="scientific">Alteromonas sediminis</name>
    <dbReference type="NCBI Taxonomy" id="2259342"/>
    <lineage>
        <taxon>Bacteria</taxon>
        <taxon>Pseudomonadati</taxon>
        <taxon>Pseudomonadota</taxon>
        <taxon>Gammaproteobacteria</taxon>
        <taxon>Alteromonadales</taxon>
        <taxon>Alteromonadaceae</taxon>
        <taxon>Alteromonas/Salinimonas group</taxon>
        <taxon>Alteromonas</taxon>
    </lineage>
</organism>
<name>A0A3N5Y973_9ALTE</name>
<dbReference type="PROSITE" id="PS51257">
    <property type="entry name" value="PROKAR_LIPOPROTEIN"/>
    <property type="match status" value="1"/>
</dbReference>
<dbReference type="Gene3D" id="3.30.1150.10">
    <property type="match status" value="1"/>
</dbReference>
<dbReference type="OrthoDB" id="6335014at2"/>
<dbReference type="Proteomes" id="UP000275281">
    <property type="component" value="Unassembled WGS sequence"/>
</dbReference>
<feature type="chain" id="PRO_5018195525" evidence="1">
    <location>
        <begin position="24"/>
        <end position="154"/>
    </location>
</feature>
<evidence type="ECO:0000313" key="4">
    <source>
        <dbReference type="Proteomes" id="UP000275281"/>
    </source>
</evidence>
<protein>
    <submittedName>
        <fullName evidence="3">Energy transducer TonB</fullName>
    </submittedName>
</protein>
<dbReference type="GO" id="GO:0055085">
    <property type="term" value="P:transmembrane transport"/>
    <property type="evidence" value="ECO:0007669"/>
    <property type="project" value="InterPro"/>
</dbReference>
<dbReference type="InterPro" id="IPR037682">
    <property type="entry name" value="TonB_C"/>
</dbReference>
<keyword evidence="4" id="KW-1185">Reference proteome</keyword>
<sequence length="154" mass="17083">MKYTIAGSLIVLLLGCTSTSHQSSTEYGVAERVQLSDQQKKTLERFPPKYPTRVASSGIEGCATIEYVVTPDFEVQDVNTLVASNPLFATEAQKVIKKWRWENLASDFKTGPLKFQTRFEYCLENGSGRCSMNTLLNKTQCSGNDVVPSVGMQM</sequence>
<dbReference type="RefSeq" id="WP_124029253.1">
    <property type="nucleotide sequence ID" value="NZ_JBHRSN010000013.1"/>
</dbReference>
<evidence type="ECO:0000259" key="2">
    <source>
        <dbReference type="PROSITE" id="PS52015"/>
    </source>
</evidence>
<feature type="domain" description="TonB C-terminal" evidence="2">
    <location>
        <begin position="35"/>
        <end position="128"/>
    </location>
</feature>
<comment type="caution">
    <text evidence="3">The sequence shown here is derived from an EMBL/GenBank/DDBJ whole genome shotgun (WGS) entry which is preliminary data.</text>
</comment>
<keyword evidence="1" id="KW-0732">Signal</keyword>
<reference evidence="3 4" key="1">
    <citation type="submission" date="2018-11" db="EMBL/GenBank/DDBJ databases">
        <authorList>
            <person name="Ye M.-Q."/>
            <person name="Du Z.-J."/>
        </authorList>
    </citation>
    <scope>NUCLEOTIDE SEQUENCE [LARGE SCALE GENOMIC DNA]</scope>
    <source>
        <strain evidence="3 4">U0105</strain>
    </source>
</reference>
<evidence type="ECO:0000256" key="1">
    <source>
        <dbReference type="SAM" id="SignalP"/>
    </source>
</evidence>
<accession>A0A3N5Y973</accession>